<dbReference type="RefSeq" id="WP_153821463.1">
    <property type="nucleotide sequence ID" value="NZ_WJIE01000006.1"/>
</dbReference>
<evidence type="ECO:0000313" key="2">
    <source>
        <dbReference type="Proteomes" id="UP000440224"/>
    </source>
</evidence>
<evidence type="ECO:0000313" key="1">
    <source>
        <dbReference type="EMBL" id="MRG94633.1"/>
    </source>
</evidence>
<sequence>MTAQKNLKRRVREHMEKTGKSYQAALRDVRVAAGVTVDSPHTEAMSIDLPHIATLPAFDAECQLRYAIERLPPGSGQPGTRAKVEYPDLEYVDTRMEPGKPITVVEPTYTEFRWDHTVYKGRSITAWIWDGVLEVQEWEVEAAGGIGRLPERLREQLGTACIAVKIHRRENNLTLVTVLAQSRALDRQVKSVILEHVHEWVDALRLPRSARDRLMSELHAAMLHQFKDGTWEIVLPGLKHLDKGAYLDWPDLRIRIVGELGTGDLNAGKVIFTDPEPLGRSLS</sequence>
<proteinExistence type="predicted"/>
<dbReference type="AlphaFoldDB" id="A0A6N7PRM0"/>
<organism evidence="1 2">
    <name type="scientific">Polyangium spumosum</name>
    <dbReference type="NCBI Taxonomy" id="889282"/>
    <lineage>
        <taxon>Bacteria</taxon>
        <taxon>Pseudomonadati</taxon>
        <taxon>Myxococcota</taxon>
        <taxon>Polyangia</taxon>
        <taxon>Polyangiales</taxon>
        <taxon>Polyangiaceae</taxon>
        <taxon>Polyangium</taxon>
    </lineage>
</organism>
<gene>
    <name evidence="1" type="ORF">GF068_22325</name>
</gene>
<reference evidence="1 2" key="1">
    <citation type="submission" date="2019-10" db="EMBL/GenBank/DDBJ databases">
        <title>A soil myxobacterium in the family Polyangiaceae.</title>
        <authorList>
            <person name="Li Y."/>
            <person name="Wang J."/>
        </authorList>
    </citation>
    <scope>NUCLEOTIDE SEQUENCE [LARGE SCALE GENOMIC DNA]</scope>
    <source>
        <strain evidence="1 2">DSM 14734</strain>
    </source>
</reference>
<dbReference type="EMBL" id="WJIE01000006">
    <property type="protein sequence ID" value="MRG94633.1"/>
    <property type="molecule type" value="Genomic_DNA"/>
</dbReference>
<keyword evidence="2" id="KW-1185">Reference proteome</keyword>
<name>A0A6N7PRM0_9BACT</name>
<protein>
    <submittedName>
        <fullName evidence="1">Uncharacterized protein</fullName>
    </submittedName>
</protein>
<comment type="caution">
    <text evidence="1">The sequence shown here is derived from an EMBL/GenBank/DDBJ whole genome shotgun (WGS) entry which is preliminary data.</text>
</comment>
<dbReference type="OrthoDB" id="9811121at2"/>
<accession>A0A6N7PRM0</accession>
<dbReference type="Proteomes" id="UP000440224">
    <property type="component" value="Unassembled WGS sequence"/>
</dbReference>